<evidence type="ECO:0000256" key="6">
    <source>
        <dbReference type="ARBA" id="ARBA00023163"/>
    </source>
</evidence>
<dbReference type="EnsemblPlants" id="evm.model.04.693">
    <property type="protein sequence ID" value="cds.evm.model.04.693"/>
    <property type="gene ID" value="evm.TU.04.693"/>
</dbReference>
<dbReference type="GO" id="GO:0003677">
    <property type="term" value="F:DNA binding"/>
    <property type="evidence" value="ECO:0007669"/>
    <property type="project" value="UniProtKB-KW"/>
</dbReference>
<feature type="domain" description="BED-type" evidence="8">
    <location>
        <begin position="18"/>
        <end position="75"/>
    </location>
</feature>
<dbReference type="SUPFAM" id="SSF57667">
    <property type="entry name" value="beta-beta-alpha zinc fingers"/>
    <property type="match status" value="1"/>
</dbReference>
<dbReference type="Gramene" id="evm.model.04.693">
    <property type="protein sequence ID" value="cds.evm.model.04.693"/>
    <property type="gene ID" value="evm.TU.04.693"/>
</dbReference>
<dbReference type="InterPro" id="IPR052035">
    <property type="entry name" value="ZnF_BED_domain_contain"/>
</dbReference>
<keyword evidence="2 7" id="KW-0863">Zinc-finger</keyword>
<evidence type="ECO:0000259" key="8">
    <source>
        <dbReference type="PROSITE" id="PS50808"/>
    </source>
</evidence>
<dbReference type="Pfam" id="PF02892">
    <property type="entry name" value="zf-BED"/>
    <property type="match status" value="1"/>
</dbReference>
<accession>A0A803PIE6</accession>
<dbReference type="OMA" id="CGKEMSC"/>
<reference evidence="9" key="2">
    <citation type="submission" date="2021-03" db="UniProtKB">
        <authorList>
            <consortium name="EnsemblPlants"/>
        </authorList>
    </citation>
    <scope>IDENTIFICATION</scope>
</reference>
<keyword evidence="4" id="KW-0805">Transcription regulation</keyword>
<dbReference type="Pfam" id="PF14372">
    <property type="entry name" value="hAT-like_RNase-H"/>
    <property type="match status" value="1"/>
</dbReference>
<protein>
    <recommendedName>
        <fullName evidence="8">BED-type domain-containing protein</fullName>
    </recommendedName>
</protein>
<keyword evidence="1" id="KW-0479">Metal-binding</keyword>
<evidence type="ECO:0000256" key="2">
    <source>
        <dbReference type="ARBA" id="ARBA00022771"/>
    </source>
</evidence>
<dbReference type="SMART" id="SM00614">
    <property type="entry name" value="ZnF_BED"/>
    <property type="match status" value="1"/>
</dbReference>
<dbReference type="GO" id="GO:0008270">
    <property type="term" value="F:zinc ion binding"/>
    <property type="evidence" value="ECO:0007669"/>
    <property type="project" value="UniProtKB-KW"/>
</dbReference>
<evidence type="ECO:0000313" key="9">
    <source>
        <dbReference type="EnsemblPlants" id="cds.evm.model.04.693"/>
    </source>
</evidence>
<dbReference type="InterPro" id="IPR003656">
    <property type="entry name" value="Znf_BED"/>
</dbReference>
<name>A0A803PIE6_CANSA</name>
<dbReference type="EMBL" id="UZAU01000366">
    <property type="status" value="NOT_ANNOTATED_CDS"/>
    <property type="molecule type" value="Genomic_DNA"/>
</dbReference>
<evidence type="ECO:0000313" key="10">
    <source>
        <dbReference type="Proteomes" id="UP000596661"/>
    </source>
</evidence>
<keyword evidence="10" id="KW-1185">Reference proteome</keyword>
<dbReference type="Proteomes" id="UP000596661">
    <property type="component" value="Chromosome 4"/>
</dbReference>
<proteinExistence type="predicted"/>
<dbReference type="SUPFAM" id="SSF53098">
    <property type="entry name" value="Ribonuclease H-like"/>
    <property type="match status" value="1"/>
</dbReference>
<dbReference type="PANTHER" id="PTHR46481:SF8">
    <property type="entry name" value="ZINC FINGER BED DOMAIN-CONTAINING PROTEIN RICESLEEPER 1-LIKE"/>
    <property type="match status" value="1"/>
</dbReference>
<dbReference type="InterPro" id="IPR036236">
    <property type="entry name" value="Znf_C2H2_sf"/>
</dbReference>
<dbReference type="PANTHER" id="PTHR46481">
    <property type="entry name" value="ZINC FINGER BED DOMAIN-CONTAINING PROTEIN 4"/>
    <property type="match status" value="1"/>
</dbReference>
<keyword evidence="6" id="KW-0804">Transcription</keyword>
<keyword evidence="3" id="KW-0862">Zinc</keyword>
<dbReference type="InterPro" id="IPR025525">
    <property type="entry name" value="hAT-like_transposase_RNase-H"/>
</dbReference>
<dbReference type="SUPFAM" id="SSF140996">
    <property type="entry name" value="Hermes dimerisation domain"/>
    <property type="match status" value="1"/>
</dbReference>
<organism evidence="9 10">
    <name type="scientific">Cannabis sativa</name>
    <name type="common">Hemp</name>
    <name type="synonym">Marijuana</name>
    <dbReference type="NCBI Taxonomy" id="3483"/>
    <lineage>
        <taxon>Eukaryota</taxon>
        <taxon>Viridiplantae</taxon>
        <taxon>Streptophyta</taxon>
        <taxon>Embryophyta</taxon>
        <taxon>Tracheophyta</taxon>
        <taxon>Spermatophyta</taxon>
        <taxon>Magnoliopsida</taxon>
        <taxon>eudicotyledons</taxon>
        <taxon>Gunneridae</taxon>
        <taxon>Pentapetalae</taxon>
        <taxon>rosids</taxon>
        <taxon>fabids</taxon>
        <taxon>Rosales</taxon>
        <taxon>Cannabaceae</taxon>
        <taxon>Cannabis</taxon>
    </lineage>
</organism>
<keyword evidence="5" id="KW-0238">DNA-binding</keyword>
<evidence type="ECO:0000256" key="1">
    <source>
        <dbReference type="ARBA" id="ARBA00022723"/>
    </source>
</evidence>
<evidence type="ECO:0000256" key="5">
    <source>
        <dbReference type="ARBA" id="ARBA00023125"/>
    </source>
</evidence>
<evidence type="ECO:0000256" key="4">
    <source>
        <dbReference type="ARBA" id="ARBA00023015"/>
    </source>
</evidence>
<reference evidence="9" key="1">
    <citation type="submission" date="2018-11" db="EMBL/GenBank/DDBJ databases">
        <authorList>
            <person name="Grassa J C."/>
        </authorList>
    </citation>
    <scope>NUCLEOTIDE SEQUENCE [LARGE SCALE GENOMIC DNA]</scope>
</reference>
<evidence type="ECO:0000256" key="3">
    <source>
        <dbReference type="ARBA" id="ARBA00022833"/>
    </source>
</evidence>
<dbReference type="AlphaFoldDB" id="A0A803PIE6"/>
<dbReference type="PROSITE" id="PS50808">
    <property type="entry name" value="ZF_BED"/>
    <property type="match status" value="1"/>
</dbReference>
<dbReference type="InterPro" id="IPR012337">
    <property type="entry name" value="RNaseH-like_sf"/>
</dbReference>
<sequence>MILLPLVMKLIHNKKKSKKISDVWDHFKPVKEGDPNNPRCACNYCGASYVYNPTRNGTSTIRAHLSRCKKFPGKEEDKKQKLLSFTQKEESNSLIVMSWTKEGASQHLAKYIILDELPFRHVEGEGFRQYSHYMNPKFDPPSRITIARDIYNVYLDEKKKLKSVMSRERDWGIWKVFTVTVDNASSNDTALQKLKKKLCEKKGGVVIGGDLLHLRCCYHIINLVVGDGLKDLYLSICSICNAVRYVKSSPARLGKFKDCAKEENIQSKALLSLDVPTRWNSTYLMLEAALKFKKAFNRLEGDMYFTSYFDEPLNGKKIDGPPSELDWDNASVFLKFLKIFYEVTLKFSGSLYSTSNLYFLEICEVKQELNVLSKDSSNLLGNMVASMRRKFDKYWGDPEKMNVVLFLGVVLDPRYKLEYIAICFSMIYEETVAKNLLKSIEKNCLGCLMNIMILRLHHPLQDQ</sequence>
<evidence type="ECO:0000256" key="7">
    <source>
        <dbReference type="PROSITE-ProRule" id="PRU00027"/>
    </source>
</evidence>